<reference evidence="3" key="2">
    <citation type="journal article" date="2017" name="J. Anim. Genet.">
        <title>Multiple reference genome sequences of hot pepper reveal the massive evolution of plant disease resistance genes by retroduplication.</title>
        <authorList>
            <person name="Kim S."/>
            <person name="Park J."/>
            <person name="Yeom S.-I."/>
            <person name="Kim Y.-M."/>
            <person name="Seo E."/>
            <person name="Kim K.-T."/>
            <person name="Kim M.-S."/>
            <person name="Lee J.M."/>
            <person name="Cheong K."/>
            <person name="Shin H.-S."/>
            <person name="Kim S.-B."/>
            <person name="Han K."/>
            <person name="Lee J."/>
            <person name="Park M."/>
            <person name="Lee H.-A."/>
            <person name="Lee H.-Y."/>
            <person name="Lee Y."/>
            <person name="Oh S."/>
            <person name="Lee J.H."/>
            <person name="Choi E."/>
            <person name="Choi E."/>
            <person name="Lee S.E."/>
            <person name="Jeon J."/>
            <person name="Kim H."/>
            <person name="Choi G."/>
            <person name="Song H."/>
            <person name="Lee J."/>
            <person name="Lee S.-C."/>
            <person name="Kwon J.-K."/>
            <person name="Lee H.-Y."/>
            <person name="Koo N."/>
            <person name="Hong Y."/>
            <person name="Kim R.W."/>
            <person name="Kang W.-H."/>
            <person name="Huh J.H."/>
            <person name="Kang B.-C."/>
            <person name="Yang T.-J."/>
            <person name="Lee Y.-H."/>
            <person name="Bennetzen J.L."/>
            <person name="Choi D."/>
        </authorList>
    </citation>
    <scope>NUCLEOTIDE SEQUENCE [LARGE SCALE GENOMIC DNA]</scope>
    <source>
        <strain evidence="3">cv. PBC81</strain>
    </source>
</reference>
<evidence type="ECO:0000313" key="3">
    <source>
        <dbReference type="Proteomes" id="UP000224567"/>
    </source>
</evidence>
<evidence type="ECO:0000313" key="2">
    <source>
        <dbReference type="EMBL" id="PHT44772.1"/>
    </source>
</evidence>
<feature type="compositionally biased region" description="Basic and acidic residues" evidence="1">
    <location>
        <begin position="31"/>
        <end position="53"/>
    </location>
</feature>
<comment type="caution">
    <text evidence="2">The sequence shown here is derived from an EMBL/GenBank/DDBJ whole genome shotgun (WGS) entry which is preliminary data.</text>
</comment>
<dbReference type="EMBL" id="MLFT02000006">
    <property type="protein sequence ID" value="PHT44772.1"/>
    <property type="molecule type" value="Genomic_DNA"/>
</dbReference>
<dbReference type="AlphaFoldDB" id="A0A2G2WHS6"/>
<protein>
    <recommendedName>
        <fullName evidence="4">BHLH domain-containing protein</fullName>
    </recommendedName>
</protein>
<evidence type="ECO:0008006" key="4">
    <source>
        <dbReference type="Google" id="ProtNLM"/>
    </source>
</evidence>
<accession>A0A2G2WHS6</accession>
<proteinExistence type="predicted"/>
<dbReference type="OrthoDB" id="1935281at2759"/>
<feature type="region of interest" description="Disordered" evidence="1">
    <location>
        <begin position="24"/>
        <end position="53"/>
    </location>
</feature>
<evidence type="ECO:0000256" key="1">
    <source>
        <dbReference type="SAM" id="MobiDB-lite"/>
    </source>
</evidence>
<name>A0A2G2WHS6_CAPBA</name>
<keyword evidence="3" id="KW-1185">Reference proteome</keyword>
<dbReference type="Proteomes" id="UP000224567">
    <property type="component" value="Unassembled WGS sequence"/>
</dbReference>
<gene>
    <name evidence="2" type="ORF">CQW23_13930</name>
</gene>
<reference evidence="2 3" key="1">
    <citation type="journal article" date="2017" name="Genome Biol.">
        <title>New reference genome sequences of hot pepper reveal the massive evolution of plant disease-resistance genes by retroduplication.</title>
        <authorList>
            <person name="Kim S."/>
            <person name="Park J."/>
            <person name="Yeom S.I."/>
            <person name="Kim Y.M."/>
            <person name="Seo E."/>
            <person name="Kim K.T."/>
            <person name="Kim M.S."/>
            <person name="Lee J.M."/>
            <person name="Cheong K."/>
            <person name="Shin H.S."/>
            <person name="Kim S.B."/>
            <person name="Han K."/>
            <person name="Lee J."/>
            <person name="Park M."/>
            <person name="Lee H.A."/>
            <person name="Lee H.Y."/>
            <person name="Lee Y."/>
            <person name="Oh S."/>
            <person name="Lee J.H."/>
            <person name="Choi E."/>
            <person name="Choi E."/>
            <person name="Lee S.E."/>
            <person name="Jeon J."/>
            <person name="Kim H."/>
            <person name="Choi G."/>
            <person name="Song H."/>
            <person name="Lee J."/>
            <person name="Lee S.C."/>
            <person name="Kwon J.K."/>
            <person name="Lee H.Y."/>
            <person name="Koo N."/>
            <person name="Hong Y."/>
            <person name="Kim R.W."/>
            <person name="Kang W.H."/>
            <person name="Huh J.H."/>
            <person name="Kang B.C."/>
            <person name="Yang T.J."/>
            <person name="Lee Y.H."/>
            <person name="Bennetzen J.L."/>
            <person name="Choi D."/>
        </authorList>
    </citation>
    <scope>NUCLEOTIDE SEQUENCE [LARGE SCALE GENOMIC DNA]</scope>
    <source>
        <strain evidence="3">cv. PBC81</strain>
    </source>
</reference>
<organism evidence="2 3">
    <name type="scientific">Capsicum baccatum</name>
    <name type="common">Peruvian pepper</name>
    <dbReference type="NCBI Taxonomy" id="33114"/>
    <lineage>
        <taxon>Eukaryota</taxon>
        <taxon>Viridiplantae</taxon>
        <taxon>Streptophyta</taxon>
        <taxon>Embryophyta</taxon>
        <taxon>Tracheophyta</taxon>
        <taxon>Spermatophyta</taxon>
        <taxon>Magnoliopsida</taxon>
        <taxon>eudicotyledons</taxon>
        <taxon>Gunneridae</taxon>
        <taxon>Pentapetalae</taxon>
        <taxon>asterids</taxon>
        <taxon>lamiids</taxon>
        <taxon>Solanales</taxon>
        <taxon>Solanaceae</taxon>
        <taxon>Solanoideae</taxon>
        <taxon>Capsiceae</taxon>
        <taxon>Capsicum</taxon>
    </lineage>
</organism>
<sequence length="194" mass="22848">MDCLSEIFCSQKINDHDKQLIQIPSTPSQPHHQDLVKNDSNYKKKRQSNDNERDSLIRKNLVEKKILHRDIERHRRHEMATLCATLRSNLSYESTKLDMTGVVHIMDDPPKYLLDGMIVKMKIRLSAESYNLRNSYFPFISLGNWMMTHMKMPEAVIMRGRIFPQRSIFLSLYLFSSYLLGRICSHIAHNRLVK</sequence>